<dbReference type="Gene3D" id="1.10.10.10">
    <property type="entry name" value="Winged helix-like DNA-binding domain superfamily/Winged helix DNA-binding domain"/>
    <property type="match status" value="1"/>
</dbReference>
<dbReference type="Pfam" id="PF13936">
    <property type="entry name" value="HTH_38"/>
    <property type="match status" value="1"/>
</dbReference>
<feature type="region of interest" description="Disordered" evidence="1">
    <location>
        <begin position="1"/>
        <end position="28"/>
    </location>
</feature>
<evidence type="ECO:0000313" key="4">
    <source>
        <dbReference type="Proteomes" id="UP000053429"/>
    </source>
</evidence>
<dbReference type="RefSeq" id="WP_062723143.1">
    <property type="nucleotide sequence ID" value="NZ_KQ948936.1"/>
</dbReference>
<dbReference type="InterPro" id="IPR009057">
    <property type="entry name" value="Homeodomain-like_sf"/>
</dbReference>
<evidence type="ECO:0000259" key="2">
    <source>
        <dbReference type="Pfam" id="PF13936"/>
    </source>
</evidence>
<evidence type="ECO:0000313" key="3">
    <source>
        <dbReference type="EMBL" id="KUN96188.1"/>
    </source>
</evidence>
<gene>
    <name evidence="3" type="ORF">AQJ67_33645</name>
</gene>
<accession>A0A101TPN2</accession>
<keyword evidence="4" id="KW-1185">Reference proteome</keyword>
<dbReference type="STRING" id="661399.AQJ67_33645"/>
<dbReference type="InterPro" id="IPR025246">
    <property type="entry name" value="IS30-like_HTH"/>
</dbReference>
<protein>
    <recommendedName>
        <fullName evidence="2">Transposase IS30-like HTH domain-containing protein</fullName>
    </recommendedName>
</protein>
<reference evidence="3 4" key="1">
    <citation type="submission" date="2015-10" db="EMBL/GenBank/DDBJ databases">
        <title>Draft genome sequence of Streptomyces caeruleatus NRRL B-24802, type strain for the species Streptomyces caeruleatus.</title>
        <authorList>
            <person name="Ruckert C."/>
            <person name="Winkler A."/>
            <person name="Kalinowski J."/>
            <person name="Kampfer P."/>
            <person name="Glaeser S."/>
        </authorList>
    </citation>
    <scope>NUCLEOTIDE SEQUENCE [LARGE SCALE GENOMIC DNA]</scope>
    <source>
        <strain evidence="3 4">NRRL B-24802</strain>
    </source>
</reference>
<organism evidence="3 4">
    <name type="scientific">Streptomyces caeruleatus</name>
    <dbReference type="NCBI Taxonomy" id="661399"/>
    <lineage>
        <taxon>Bacteria</taxon>
        <taxon>Bacillati</taxon>
        <taxon>Actinomycetota</taxon>
        <taxon>Actinomycetes</taxon>
        <taxon>Kitasatosporales</taxon>
        <taxon>Streptomycetaceae</taxon>
        <taxon>Streptomyces</taxon>
    </lineage>
</organism>
<feature type="domain" description="Transposase IS30-like HTH" evidence="2">
    <location>
        <begin position="6"/>
        <end position="39"/>
    </location>
</feature>
<comment type="caution">
    <text evidence="3">The sequence shown here is derived from an EMBL/GenBank/DDBJ whole genome shotgun (WGS) entry which is preliminary data.</text>
</comment>
<dbReference type="Proteomes" id="UP000053429">
    <property type="component" value="Unassembled WGS sequence"/>
</dbReference>
<dbReference type="InterPro" id="IPR036388">
    <property type="entry name" value="WH-like_DNA-bd_sf"/>
</dbReference>
<dbReference type="AlphaFoldDB" id="A0A101TPN2"/>
<feature type="compositionally biased region" description="Basic and acidic residues" evidence="1">
    <location>
        <begin position="1"/>
        <end position="18"/>
    </location>
</feature>
<dbReference type="EMBL" id="LMWY01000044">
    <property type="protein sequence ID" value="KUN96188.1"/>
    <property type="molecule type" value="Genomic_DNA"/>
</dbReference>
<dbReference type="SUPFAM" id="SSF46689">
    <property type="entry name" value="Homeodomain-like"/>
    <property type="match status" value="1"/>
</dbReference>
<evidence type="ECO:0000256" key="1">
    <source>
        <dbReference type="SAM" id="MobiDB-lite"/>
    </source>
</evidence>
<name>A0A101TPN2_9ACTN</name>
<dbReference type="OrthoDB" id="4551805at2"/>
<sequence>MGRPIDDRDREQVRELHAQGKSRNQIARAIRRSPSTVSKIAGSFEPPLTFDRAAEVAVATEVRRADLAARRAALALALQGDAEQLRAQLWAPTTYGEFAGKEGTWQQVDLDRPRFADQRQIMSATATAVAQSLKLAPVEGGEGAEQVKSMLGALGDALTRAAGDDDADGGADGG</sequence>
<proteinExistence type="predicted"/>